<dbReference type="AlphaFoldDB" id="F8N7Z0"/>
<evidence type="ECO:0000313" key="3">
    <source>
        <dbReference type="EMBL" id="EGN57536.1"/>
    </source>
</evidence>
<keyword evidence="3" id="KW-0255">Endonuclease</keyword>
<dbReference type="RefSeq" id="WP_007575158.1">
    <property type="nucleotide sequence ID" value="NZ_BPTS01000002.1"/>
</dbReference>
<dbReference type="Gene3D" id="3.60.10.10">
    <property type="entry name" value="Endonuclease/exonuclease/phosphatase"/>
    <property type="match status" value="1"/>
</dbReference>
<dbReference type="STRING" id="688246.Premu_2146"/>
<feature type="domain" description="Endonuclease/exonuclease/phosphatase" evidence="2">
    <location>
        <begin position="29"/>
        <end position="345"/>
    </location>
</feature>
<dbReference type="InterPro" id="IPR036691">
    <property type="entry name" value="Endo/exonu/phosph_ase_sf"/>
</dbReference>
<dbReference type="Proteomes" id="UP000002772">
    <property type="component" value="Unassembled WGS sequence"/>
</dbReference>
<evidence type="ECO:0000259" key="2">
    <source>
        <dbReference type="Pfam" id="PF19580"/>
    </source>
</evidence>
<dbReference type="EMBL" id="GL945017">
    <property type="protein sequence ID" value="EGN57536.1"/>
    <property type="molecule type" value="Genomic_DNA"/>
</dbReference>
<proteinExistence type="predicted"/>
<protein>
    <submittedName>
        <fullName evidence="3">Endonuclease/exonuclease/phosphatase</fullName>
    </submittedName>
</protein>
<feature type="signal peptide" evidence="1">
    <location>
        <begin position="1"/>
        <end position="19"/>
    </location>
</feature>
<sequence>MKKFFPALLLALFFCFSTAAQKKFNVYAIGFYNLENLFDTCHDIGKKDYEFLPSGSYKWNGMKYSHKLHNMARALSDMGTTMLPRVGCSVIGVSEVENDKVLTDLCSQPELSERGYKFCHVEGPDHRGIDCALLYNPTLFTVKGVRLYPYVPTEKQDSLFRTRGFLAVSGELGGEHVVVIVNHLPSRFSNGYYREVGAAQIKELKDRVLKMDPQAKVIVMGDMNDDPTNKSMHVILSAKEEPSMVGDDDMYNPWYNVLVRQGTGTLQYQGSWNLFDQIILSPSLLDRDGKKDFSTLKFFKNEVQRMPYLFQKEGKYKGNTHRTTAGGVWLDGYSDHLPTVVYLVKEQPENKPAALDENIFALPDYTEAELKNIASYMTEEKCLEEKDTKK</sequence>
<keyword evidence="4" id="KW-1185">Reference proteome</keyword>
<dbReference type="GO" id="GO:0004527">
    <property type="term" value="F:exonuclease activity"/>
    <property type="evidence" value="ECO:0007669"/>
    <property type="project" value="UniProtKB-KW"/>
</dbReference>
<dbReference type="PANTHER" id="PTHR42834">
    <property type="entry name" value="ENDONUCLEASE/EXONUCLEASE/PHOSPHATASE FAMILY PROTEIN (AFU_ORTHOLOGUE AFUA_3G09210)"/>
    <property type="match status" value="1"/>
</dbReference>
<dbReference type="eggNOG" id="COG2374">
    <property type="taxonomic scope" value="Bacteria"/>
</dbReference>
<dbReference type="InterPro" id="IPR005135">
    <property type="entry name" value="Endo/exonuclease/phosphatase"/>
</dbReference>
<dbReference type="Pfam" id="PF19580">
    <property type="entry name" value="Exo_endo_phos_3"/>
    <property type="match status" value="1"/>
</dbReference>
<keyword evidence="3" id="KW-0269">Exonuclease</keyword>
<dbReference type="PANTHER" id="PTHR42834:SF1">
    <property type="entry name" value="ENDONUCLEASE_EXONUCLEASE_PHOSPHATASE FAMILY PROTEIN (AFU_ORTHOLOGUE AFUA_3G09210)"/>
    <property type="match status" value="1"/>
</dbReference>
<name>F8N7Z0_9BACT</name>
<accession>F8N7Z0</accession>
<evidence type="ECO:0000256" key="1">
    <source>
        <dbReference type="SAM" id="SignalP"/>
    </source>
</evidence>
<keyword evidence="1" id="KW-0732">Signal</keyword>
<reference evidence="4" key="1">
    <citation type="journal article" date="2011" name="Stand. Genomic Sci.">
        <title>Non-contiguous finished genome sequence of the opportunistic oral pathogen Prevotella multisaccharivorax type strain (PPPA20).</title>
        <authorList>
            <person name="Pati A."/>
            <person name="Gronow S."/>
            <person name="Lu M."/>
            <person name="Lapidus A."/>
            <person name="Nolan M."/>
            <person name="Lucas S."/>
            <person name="Hammon N."/>
            <person name="Deshpande S."/>
            <person name="Cheng J.F."/>
            <person name="Tapia R."/>
            <person name="Han C."/>
            <person name="Goodwin L."/>
            <person name="Pitluck S."/>
            <person name="Liolios K."/>
            <person name="Pagani I."/>
            <person name="Mavromatis K."/>
            <person name="Mikhailova N."/>
            <person name="Huntemann M."/>
            <person name="Chen A."/>
            <person name="Palaniappan K."/>
            <person name="Land M."/>
            <person name="Hauser L."/>
            <person name="Detter J.C."/>
            <person name="Brambilla E.M."/>
            <person name="Rohde M."/>
            <person name="Goker M."/>
            <person name="Woyke T."/>
            <person name="Bristow J."/>
            <person name="Eisen J.A."/>
            <person name="Markowitz V."/>
            <person name="Hugenholtz P."/>
            <person name="Kyrpides N.C."/>
            <person name="Klenk H.P."/>
            <person name="Ivanova N."/>
        </authorList>
    </citation>
    <scope>NUCLEOTIDE SEQUENCE [LARGE SCALE GENOMIC DNA]</scope>
    <source>
        <strain evidence="4">DSM 17128</strain>
    </source>
</reference>
<gene>
    <name evidence="3" type="ORF">Premu_2146</name>
</gene>
<dbReference type="GO" id="GO:0004519">
    <property type="term" value="F:endonuclease activity"/>
    <property type="evidence" value="ECO:0007669"/>
    <property type="project" value="UniProtKB-KW"/>
</dbReference>
<organism evidence="3 4">
    <name type="scientific">Hallella multisaccharivorax DSM 17128</name>
    <dbReference type="NCBI Taxonomy" id="688246"/>
    <lineage>
        <taxon>Bacteria</taxon>
        <taxon>Pseudomonadati</taxon>
        <taxon>Bacteroidota</taxon>
        <taxon>Bacteroidia</taxon>
        <taxon>Bacteroidales</taxon>
        <taxon>Prevotellaceae</taxon>
        <taxon>Hallella</taxon>
    </lineage>
</organism>
<keyword evidence="3" id="KW-0378">Hydrolase</keyword>
<dbReference type="HOGENOM" id="CLU_058239_1_0_10"/>
<dbReference type="SUPFAM" id="SSF56219">
    <property type="entry name" value="DNase I-like"/>
    <property type="match status" value="1"/>
</dbReference>
<feature type="chain" id="PRO_5003381154" evidence="1">
    <location>
        <begin position="20"/>
        <end position="390"/>
    </location>
</feature>
<evidence type="ECO:0000313" key="4">
    <source>
        <dbReference type="Proteomes" id="UP000002772"/>
    </source>
</evidence>
<keyword evidence="3" id="KW-0540">Nuclease</keyword>